<dbReference type="EMBL" id="MU393657">
    <property type="protein sequence ID" value="KAI4859100.1"/>
    <property type="molecule type" value="Genomic_DNA"/>
</dbReference>
<evidence type="ECO:0000313" key="2">
    <source>
        <dbReference type="Proteomes" id="UP001497700"/>
    </source>
</evidence>
<accession>A0ACB9YJQ9</accession>
<proteinExistence type="predicted"/>
<evidence type="ECO:0000313" key="1">
    <source>
        <dbReference type="EMBL" id="KAI4859100.1"/>
    </source>
</evidence>
<keyword evidence="2" id="KW-1185">Reference proteome</keyword>
<dbReference type="Proteomes" id="UP001497700">
    <property type="component" value="Unassembled WGS sequence"/>
</dbReference>
<reference evidence="1 2" key="1">
    <citation type="journal article" date="2022" name="New Phytol.">
        <title>Ecological generalism drives hyperdiversity of secondary metabolite gene clusters in xylarialean endophytes.</title>
        <authorList>
            <person name="Franco M.E.E."/>
            <person name="Wisecaver J.H."/>
            <person name="Arnold A.E."/>
            <person name="Ju Y.M."/>
            <person name="Slot J.C."/>
            <person name="Ahrendt S."/>
            <person name="Moore L.P."/>
            <person name="Eastman K.E."/>
            <person name="Scott K."/>
            <person name="Konkel Z."/>
            <person name="Mondo S.J."/>
            <person name="Kuo A."/>
            <person name="Hayes R.D."/>
            <person name="Haridas S."/>
            <person name="Andreopoulos B."/>
            <person name="Riley R."/>
            <person name="LaButti K."/>
            <person name="Pangilinan J."/>
            <person name="Lipzen A."/>
            <person name="Amirebrahimi M."/>
            <person name="Yan J."/>
            <person name="Adam C."/>
            <person name="Keymanesh K."/>
            <person name="Ng V."/>
            <person name="Louie K."/>
            <person name="Northen T."/>
            <person name="Drula E."/>
            <person name="Henrissat B."/>
            <person name="Hsieh H.M."/>
            <person name="Youens-Clark K."/>
            <person name="Lutzoni F."/>
            <person name="Miadlikowska J."/>
            <person name="Eastwood D.C."/>
            <person name="Hamelin R.C."/>
            <person name="Grigoriev I.V."/>
            <person name="U'Ren J.M."/>
        </authorList>
    </citation>
    <scope>NUCLEOTIDE SEQUENCE [LARGE SCALE GENOMIC DNA]</scope>
    <source>
        <strain evidence="1 2">CBS 119005</strain>
    </source>
</reference>
<sequence length="426" mass="47428">MDVLPNSNVATFARSGEGNPQPVISKIEDILDQIINALNENRILSIPLRNRRSGNEISVQFPTNRISEVKKFTCLLQILHMCHEALVSGYITTKRSDISFIFLCVHRADFHFPTSFILNFGRNIYYQCPDLFGNQQYVDRLVDDIAFTFGVGRNALNIVAASKGLVAGKVLLTLSNDIILDCRSNSSGILIPQPEGIRRIDIGDAQWIMVIEKEATFRSLAASRYFETAAAGVGVLVTGKGYPDLATRQFLHLVHSAFPEVPIYALVDFDPSGIDIMLTYKRGSRSLGHEDNVTIPRLTWLGPKSCDVLGRTRYHLSLTSSSQADQYVVVTPPSSQDTRPSTTRPSHVLSANSFEVASSLTTYDRQKAARLLSKIHDEQATGTDETGLVHELQMMLMLNFKAEIQIVDDDGDVTRWLDEKLSDIIH</sequence>
<gene>
    <name evidence="1" type="ORF">F4820DRAFT_440794</name>
</gene>
<name>A0ACB9YJQ9_9PEZI</name>
<comment type="caution">
    <text evidence="1">The sequence shown here is derived from an EMBL/GenBank/DDBJ whole genome shotgun (WGS) entry which is preliminary data.</text>
</comment>
<protein>
    <submittedName>
        <fullName evidence="1">DNA topoisomerase IV, alpha subunit</fullName>
    </submittedName>
</protein>
<organism evidence="1 2">
    <name type="scientific">Hypoxylon rubiginosum</name>
    <dbReference type="NCBI Taxonomy" id="110542"/>
    <lineage>
        <taxon>Eukaryota</taxon>
        <taxon>Fungi</taxon>
        <taxon>Dikarya</taxon>
        <taxon>Ascomycota</taxon>
        <taxon>Pezizomycotina</taxon>
        <taxon>Sordariomycetes</taxon>
        <taxon>Xylariomycetidae</taxon>
        <taxon>Xylariales</taxon>
        <taxon>Hypoxylaceae</taxon>
        <taxon>Hypoxylon</taxon>
    </lineage>
</organism>